<dbReference type="AlphaFoldDB" id="A0A7R6R1U7"/>
<feature type="domain" description="Response regulatory" evidence="8">
    <location>
        <begin position="6"/>
        <end position="120"/>
    </location>
</feature>
<dbReference type="SMART" id="SM00862">
    <property type="entry name" value="Trans_reg_C"/>
    <property type="match status" value="1"/>
</dbReference>
<feature type="modified residue" description="4-aspartylphosphate" evidence="6">
    <location>
        <position position="55"/>
    </location>
</feature>
<evidence type="ECO:0000259" key="9">
    <source>
        <dbReference type="PROSITE" id="PS51755"/>
    </source>
</evidence>
<dbReference type="PANTHER" id="PTHR48111:SF1">
    <property type="entry name" value="TWO-COMPONENT RESPONSE REGULATOR ORR33"/>
    <property type="match status" value="1"/>
</dbReference>
<dbReference type="PROSITE" id="PS51755">
    <property type="entry name" value="OMPR_PHOB"/>
    <property type="match status" value="1"/>
</dbReference>
<dbReference type="GO" id="GO:0006355">
    <property type="term" value="P:regulation of DNA-templated transcription"/>
    <property type="evidence" value="ECO:0007669"/>
    <property type="project" value="InterPro"/>
</dbReference>
<evidence type="ECO:0000256" key="1">
    <source>
        <dbReference type="ARBA" id="ARBA00022553"/>
    </source>
</evidence>
<feature type="DNA-binding region" description="OmpR/PhoB-type" evidence="7">
    <location>
        <begin position="124"/>
        <end position="226"/>
    </location>
</feature>
<name>A0A7R6R1U7_9RHOO</name>
<dbReference type="Gene3D" id="1.10.10.10">
    <property type="entry name" value="Winged helix-like DNA-binding domain superfamily/Winged helix DNA-binding domain"/>
    <property type="match status" value="1"/>
</dbReference>
<accession>A0A7R6R1U7</accession>
<evidence type="ECO:0000313" key="10">
    <source>
        <dbReference type="EMBL" id="BBU68791.1"/>
    </source>
</evidence>
<organism evidence="10 11">
    <name type="scientific">Fluviibacter phosphoraccumulans</name>
    <dbReference type="NCBI Taxonomy" id="1751046"/>
    <lineage>
        <taxon>Bacteria</taxon>
        <taxon>Pseudomonadati</taxon>
        <taxon>Pseudomonadota</taxon>
        <taxon>Betaproteobacteria</taxon>
        <taxon>Rhodocyclales</taxon>
        <taxon>Fluviibacteraceae</taxon>
        <taxon>Fluviibacter</taxon>
    </lineage>
</organism>
<dbReference type="PROSITE" id="PS50110">
    <property type="entry name" value="RESPONSE_REGULATORY"/>
    <property type="match status" value="1"/>
</dbReference>
<dbReference type="InterPro" id="IPR001789">
    <property type="entry name" value="Sig_transdc_resp-reg_receiver"/>
</dbReference>
<feature type="domain" description="OmpR/PhoB-type" evidence="9">
    <location>
        <begin position="124"/>
        <end position="226"/>
    </location>
</feature>
<proteinExistence type="predicted"/>
<dbReference type="InterPro" id="IPR036388">
    <property type="entry name" value="WH-like_DNA-bd_sf"/>
</dbReference>
<dbReference type="InterPro" id="IPR039420">
    <property type="entry name" value="WalR-like"/>
</dbReference>
<keyword evidence="3" id="KW-0805">Transcription regulation</keyword>
<dbReference type="GO" id="GO:0005829">
    <property type="term" value="C:cytosol"/>
    <property type="evidence" value="ECO:0007669"/>
    <property type="project" value="TreeGrafter"/>
</dbReference>
<gene>
    <name evidence="10" type="primary">torR</name>
    <name evidence="10" type="ORF">ICHIAU1_10740</name>
</gene>
<dbReference type="InterPro" id="IPR001867">
    <property type="entry name" value="OmpR/PhoB-type_DNA-bd"/>
</dbReference>
<dbReference type="EMBL" id="AP022345">
    <property type="protein sequence ID" value="BBU68791.1"/>
    <property type="molecule type" value="Genomic_DNA"/>
</dbReference>
<keyword evidence="4 7" id="KW-0238">DNA-binding</keyword>
<dbReference type="RefSeq" id="WP_272482865.1">
    <property type="nucleotide sequence ID" value="NZ_AP022345.1"/>
</dbReference>
<evidence type="ECO:0000256" key="2">
    <source>
        <dbReference type="ARBA" id="ARBA00023012"/>
    </source>
</evidence>
<evidence type="ECO:0000256" key="5">
    <source>
        <dbReference type="ARBA" id="ARBA00023163"/>
    </source>
</evidence>
<dbReference type="SUPFAM" id="SSF46894">
    <property type="entry name" value="C-terminal effector domain of the bipartite response regulators"/>
    <property type="match status" value="1"/>
</dbReference>
<dbReference type="Pfam" id="PF00072">
    <property type="entry name" value="Response_reg"/>
    <property type="match status" value="1"/>
</dbReference>
<keyword evidence="5" id="KW-0804">Transcription</keyword>
<evidence type="ECO:0000256" key="4">
    <source>
        <dbReference type="ARBA" id="ARBA00023125"/>
    </source>
</evidence>
<sequence length="233" mass="25798">MTNTHEIVIVEDNQVLLDAIIEYLRGEGVSATGFSCGDELDQHLAFNVPSILILDVNLPGENGFEIARRLRSSLPGLCIVMMTDLKAEFQKIHGYEVGADVYLAKPVSPAELLAVIKSACRRLGSQLPMSSRVRFDFKQSTLEFSGQSTTLNSMEKHVLMALIQAEEQILPTWRLLEVVTDAAGLADAEKAYLEMQIFRLRKKFQSIGAANPSIKSVWKEGYKLLLNVDVVTG</sequence>
<dbReference type="InterPro" id="IPR011006">
    <property type="entry name" value="CheY-like_superfamily"/>
</dbReference>
<dbReference type="Gene3D" id="3.40.50.2300">
    <property type="match status" value="1"/>
</dbReference>
<evidence type="ECO:0000259" key="8">
    <source>
        <dbReference type="PROSITE" id="PS50110"/>
    </source>
</evidence>
<keyword evidence="11" id="KW-1185">Reference proteome</keyword>
<dbReference type="InterPro" id="IPR016032">
    <property type="entry name" value="Sig_transdc_resp-reg_C-effctor"/>
</dbReference>
<dbReference type="GO" id="GO:0000976">
    <property type="term" value="F:transcription cis-regulatory region binding"/>
    <property type="evidence" value="ECO:0007669"/>
    <property type="project" value="TreeGrafter"/>
</dbReference>
<evidence type="ECO:0000256" key="7">
    <source>
        <dbReference type="PROSITE-ProRule" id="PRU01091"/>
    </source>
</evidence>
<evidence type="ECO:0000256" key="6">
    <source>
        <dbReference type="PROSITE-ProRule" id="PRU00169"/>
    </source>
</evidence>
<reference evidence="11" key="1">
    <citation type="submission" date="2020-01" db="EMBL/GenBank/DDBJ databases">
        <title>Phosphoaccumulans saitamaens gen. nov., sp. nov., a polyphosphate accumulating bacterium isolated from surface river water.</title>
        <authorList>
            <person name="Watanabe K."/>
            <person name="Suda W."/>
        </authorList>
    </citation>
    <scope>NUCLEOTIDE SEQUENCE [LARGE SCALE GENOMIC DNA]</scope>
    <source>
        <strain evidence="11">ICHIAU1</strain>
    </source>
</reference>
<protein>
    <submittedName>
        <fullName evidence="10">Two-component system response regulator TorR</fullName>
    </submittedName>
</protein>
<keyword evidence="1 6" id="KW-0597">Phosphoprotein</keyword>
<dbReference type="SMART" id="SM00448">
    <property type="entry name" value="REC"/>
    <property type="match status" value="1"/>
</dbReference>
<dbReference type="Pfam" id="PF00486">
    <property type="entry name" value="Trans_reg_C"/>
    <property type="match status" value="1"/>
</dbReference>
<evidence type="ECO:0000256" key="3">
    <source>
        <dbReference type="ARBA" id="ARBA00023015"/>
    </source>
</evidence>
<dbReference type="SUPFAM" id="SSF52172">
    <property type="entry name" value="CheY-like"/>
    <property type="match status" value="1"/>
</dbReference>
<keyword evidence="2" id="KW-0902">Two-component regulatory system</keyword>
<dbReference type="GO" id="GO:0000156">
    <property type="term" value="F:phosphorelay response regulator activity"/>
    <property type="evidence" value="ECO:0007669"/>
    <property type="project" value="TreeGrafter"/>
</dbReference>
<dbReference type="CDD" id="cd17574">
    <property type="entry name" value="REC_OmpR"/>
    <property type="match status" value="1"/>
</dbReference>
<evidence type="ECO:0000313" key="11">
    <source>
        <dbReference type="Proteomes" id="UP000463961"/>
    </source>
</evidence>
<dbReference type="Proteomes" id="UP000463961">
    <property type="component" value="Chromosome"/>
</dbReference>
<dbReference type="GO" id="GO:0032993">
    <property type="term" value="C:protein-DNA complex"/>
    <property type="evidence" value="ECO:0007669"/>
    <property type="project" value="TreeGrafter"/>
</dbReference>
<dbReference type="PANTHER" id="PTHR48111">
    <property type="entry name" value="REGULATOR OF RPOS"/>
    <property type="match status" value="1"/>
</dbReference>